<keyword evidence="4 8" id="KW-1133">Transmembrane helix</keyword>
<dbReference type="PANTHER" id="PTHR14856:SF9">
    <property type="entry name" value="PQ-LOOP REPEAT-CONTAINING PROTEIN 1"/>
    <property type="match status" value="1"/>
</dbReference>
<dbReference type="GO" id="GO:0005768">
    <property type="term" value="C:endosome"/>
    <property type="evidence" value="ECO:0007669"/>
    <property type="project" value="TreeGrafter"/>
</dbReference>
<protein>
    <recommendedName>
        <fullName evidence="6">Solute carrier family 66 member 2</fullName>
    </recommendedName>
    <alternativeName>
        <fullName evidence="7">PQ-loop repeat-containing protein 1</fullName>
    </alternativeName>
</protein>
<evidence type="ECO:0000256" key="5">
    <source>
        <dbReference type="ARBA" id="ARBA00023136"/>
    </source>
</evidence>
<dbReference type="Pfam" id="PF04193">
    <property type="entry name" value="PQ-loop"/>
    <property type="match status" value="1"/>
</dbReference>
<evidence type="ECO:0000256" key="6">
    <source>
        <dbReference type="ARBA" id="ARBA00040648"/>
    </source>
</evidence>
<dbReference type="InterPro" id="IPR006603">
    <property type="entry name" value="PQ-loop_rpt"/>
</dbReference>
<keyword evidence="3" id="KW-0677">Repeat</keyword>
<dbReference type="AlphaFoldDB" id="A0AAW2YU99"/>
<feature type="transmembrane region" description="Helical" evidence="8">
    <location>
        <begin position="66"/>
        <end position="87"/>
    </location>
</feature>
<accession>A0AAW2YU99</accession>
<dbReference type="GO" id="GO:0042147">
    <property type="term" value="P:retrograde transport, endosome to Golgi"/>
    <property type="evidence" value="ECO:0007669"/>
    <property type="project" value="TreeGrafter"/>
</dbReference>
<evidence type="ECO:0000256" key="2">
    <source>
        <dbReference type="ARBA" id="ARBA00022692"/>
    </source>
</evidence>
<dbReference type="GO" id="GO:0045332">
    <property type="term" value="P:phospholipid translocation"/>
    <property type="evidence" value="ECO:0007669"/>
    <property type="project" value="TreeGrafter"/>
</dbReference>
<evidence type="ECO:0000313" key="10">
    <source>
        <dbReference type="Proteomes" id="UP001431209"/>
    </source>
</evidence>
<dbReference type="EMBL" id="JAOPGA020000657">
    <property type="protein sequence ID" value="KAL0480428.1"/>
    <property type="molecule type" value="Genomic_DNA"/>
</dbReference>
<comment type="caution">
    <text evidence="9">The sequence shown here is derived from an EMBL/GenBank/DDBJ whole genome shotgun (WGS) entry which is preliminary data.</text>
</comment>
<keyword evidence="10" id="KW-1185">Reference proteome</keyword>
<keyword evidence="2 8" id="KW-0812">Transmembrane</keyword>
<evidence type="ECO:0000256" key="3">
    <source>
        <dbReference type="ARBA" id="ARBA00022737"/>
    </source>
</evidence>
<keyword evidence="5 8" id="KW-0472">Membrane</keyword>
<feature type="transmembrane region" description="Helical" evidence="8">
    <location>
        <begin position="199"/>
        <end position="222"/>
    </location>
</feature>
<evidence type="ECO:0000256" key="1">
    <source>
        <dbReference type="ARBA" id="ARBA00004141"/>
    </source>
</evidence>
<comment type="subcellular location">
    <subcellularLocation>
        <location evidence="1">Membrane</location>
        <topology evidence="1">Multi-pass membrane protein</topology>
    </subcellularLocation>
</comment>
<dbReference type="InterPro" id="IPR052241">
    <property type="entry name" value="SLC66/Scramblase_ANY1"/>
</dbReference>
<evidence type="ECO:0000256" key="4">
    <source>
        <dbReference type="ARBA" id="ARBA00022989"/>
    </source>
</evidence>
<organism evidence="9 10">
    <name type="scientific">Acrasis kona</name>
    <dbReference type="NCBI Taxonomy" id="1008807"/>
    <lineage>
        <taxon>Eukaryota</taxon>
        <taxon>Discoba</taxon>
        <taxon>Heterolobosea</taxon>
        <taxon>Tetramitia</taxon>
        <taxon>Eutetramitia</taxon>
        <taxon>Acrasidae</taxon>
        <taxon>Acrasis</taxon>
    </lineage>
</organism>
<evidence type="ECO:0000256" key="8">
    <source>
        <dbReference type="SAM" id="Phobius"/>
    </source>
</evidence>
<dbReference type="GO" id="GO:0005829">
    <property type="term" value="C:cytosol"/>
    <property type="evidence" value="ECO:0007669"/>
    <property type="project" value="GOC"/>
</dbReference>
<evidence type="ECO:0000313" key="9">
    <source>
        <dbReference type="EMBL" id="KAL0480428.1"/>
    </source>
</evidence>
<proteinExistence type="predicted"/>
<dbReference type="GO" id="GO:0005802">
    <property type="term" value="C:trans-Golgi network"/>
    <property type="evidence" value="ECO:0007669"/>
    <property type="project" value="TreeGrafter"/>
</dbReference>
<dbReference type="PANTHER" id="PTHR14856">
    <property type="entry name" value="PQ-LOOP REPEAT-CONTAINING PROTEIN 1-LIKE PROTEIN"/>
    <property type="match status" value="1"/>
</dbReference>
<feature type="transmembrane region" description="Helical" evidence="8">
    <location>
        <begin position="39"/>
        <end position="60"/>
    </location>
</feature>
<evidence type="ECO:0000256" key="7">
    <source>
        <dbReference type="ARBA" id="ARBA00043159"/>
    </source>
</evidence>
<reference evidence="9 10" key="1">
    <citation type="submission" date="2024-03" db="EMBL/GenBank/DDBJ databases">
        <title>The Acrasis kona genome and developmental transcriptomes reveal deep origins of eukaryotic multicellular pathways.</title>
        <authorList>
            <person name="Sheikh S."/>
            <person name="Fu C.-J."/>
            <person name="Brown M.W."/>
            <person name="Baldauf S.L."/>
        </authorList>
    </citation>
    <scope>NUCLEOTIDE SEQUENCE [LARGE SCALE GENOMIC DNA]</scope>
    <source>
        <strain evidence="9 10">ATCC MYA-3509</strain>
    </source>
</reference>
<dbReference type="FunFam" id="1.20.1280.290:FF:000008">
    <property type="entry name" value="PQ-loop repeat-containing protein 1"/>
    <property type="match status" value="1"/>
</dbReference>
<dbReference type="Gene3D" id="1.20.1280.290">
    <property type="match status" value="2"/>
</dbReference>
<gene>
    <name evidence="9" type="ORF">AKO1_011041</name>
</gene>
<sequence>MSIVTTILDGAIDVLMVFAPNIGYVDQYRKIAKARDSSGFSKMVSLVLLLANILRIYFWMGKRFETPLLLQSVLMIAVQLVMLEICVRYGKNAKKASTITDLDVSQFWNWSDFFSYVAFTAVFCLSVGTLSLFMIPISGAYVELLGTMSTTIEAVLGLPQAIKNFKSQSVEGLSPILLGTWFLGDGFKTFYFIFKNQPIQFIACGVFQLVVDCVLLFQYFYYGRKGNKGREERGLIGDTL</sequence>
<dbReference type="Proteomes" id="UP001431209">
    <property type="component" value="Unassembled WGS sequence"/>
</dbReference>
<dbReference type="GO" id="GO:0016020">
    <property type="term" value="C:membrane"/>
    <property type="evidence" value="ECO:0007669"/>
    <property type="project" value="UniProtKB-SubCell"/>
</dbReference>
<feature type="transmembrane region" description="Helical" evidence="8">
    <location>
        <begin position="113"/>
        <end position="135"/>
    </location>
</feature>
<name>A0AAW2YU99_9EUKA</name>
<dbReference type="FunFam" id="1.20.1280.290:FF:000005">
    <property type="entry name" value="PQ-loop repeat-containing protein 1"/>
    <property type="match status" value="1"/>
</dbReference>
<dbReference type="SMART" id="SM00679">
    <property type="entry name" value="CTNS"/>
    <property type="match status" value="2"/>
</dbReference>